<dbReference type="SMART" id="SM00256">
    <property type="entry name" value="FBOX"/>
    <property type="match status" value="1"/>
</dbReference>
<accession>A0A6P6REX2</accession>
<dbReference type="CTD" id="767780"/>
<evidence type="ECO:0000313" key="2">
    <source>
        <dbReference type="Proteomes" id="UP000515129"/>
    </source>
</evidence>
<name>A0A6P6REX2_CARAU</name>
<dbReference type="PANTHER" id="PTHR14381">
    <property type="entry name" value="DACTYLIN"/>
    <property type="match status" value="1"/>
</dbReference>
<protein>
    <submittedName>
        <fullName evidence="3">F-box only protein 36a</fullName>
    </submittedName>
</protein>
<dbReference type="InterPro" id="IPR036047">
    <property type="entry name" value="F-box-like_dom_sf"/>
</dbReference>
<dbReference type="Gene3D" id="1.20.1280.50">
    <property type="match status" value="1"/>
</dbReference>
<dbReference type="CDD" id="cd22106">
    <property type="entry name" value="F-box_FBXO36"/>
    <property type="match status" value="1"/>
</dbReference>
<sequence>MVTTKRQNMASLLSETLFETAGQGPPPSKDFYQFIITQNEVIWRWWKISVRSEFRGAPPGEIKHLHCDFLNDAQLQEQLAAVFGTRILDYSLALCRGHVDYLERLPDKLLLKILSYMPLQDTGRLSQTSSRFRKLCNSEEIWRQAVRDHCDMITEDMEMLANVMGWKNIFFKFYYNKEHDGTACPAEEEDKANTESP</sequence>
<dbReference type="KEGG" id="caua:113118604"/>
<dbReference type="InterPro" id="IPR001810">
    <property type="entry name" value="F-box_dom"/>
</dbReference>
<dbReference type="AlphaFoldDB" id="A0A6P6REX2"/>
<proteinExistence type="predicted"/>
<dbReference type="Pfam" id="PF12937">
    <property type="entry name" value="F-box-like"/>
    <property type="match status" value="1"/>
</dbReference>
<dbReference type="RefSeq" id="XP_026143695.1">
    <property type="nucleotide sequence ID" value="XM_026287910.1"/>
</dbReference>
<dbReference type="GO" id="GO:0031146">
    <property type="term" value="P:SCF-dependent proteasomal ubiquitin-dependent protein catabolic process"/>
    <property type="evidence" value="ECO:0007669"/>
    <property type="project" value="TreeGrafter"/>
</dbReference>
<dbReference type="GO" id="GO:0019005">
    <property type="term" value="C:SCF ubiquitin ligase complex"/>
    <property type="evidence" value="ECO:0007669"/>
    <property type="project" value="TreeGrafter"/>
</dbReference>
<evidence type="ECO:0000313" key="3">
    <source>
        <dbReference type="RefSeq" id="XP_026143695.1"/>
    </source>
</evidence>
<dbReference type="SUPFAM" id="SSF81383">
    <property type="entry name" value="F-box domain"/>
    <property type="match status" value="1"/>
</dbReference>
<evidence type="ECO:0000259" key="1">
    <source>
        <dbReference type="PROSITE" id="PS50181"/>
    </source>
</evidence>
<dbReference type="InterPro" id="IPR052301">
    <property type="entry name" value="SCF_F-box/WD-repeat"/>
</dbReference>
<dbReference type="PANTHER" id="PTHR14381:SF1">
    <property type="entry name" value="F-BOX_WD REPEAT-CONTAINING PROTEIN 4"/>
    <property type="match status" value="1"/>
</dbReference>
<dbReference type="Proteomes" id="UP000515129">
    <property type="component" value="Chromosome 18"/>
</dbReference>
<gene>
    <name evidence="3" type="primary">fbxo36a</name>
</gene>
<dbReference type="PROSITE" id="PS50181">
    <property type="entry name" value="FBOX"/>
    <property type="match status" value="1"/>
</dbReference>
<feature type="domain" description="F-box" evidence="1">
    <location>
        <begin position="99"/>
        <end position="145"/>
    </location>
</feature>
<reference evidence="3" key="1">
    <citation type="submission" date="2025-08" db="UniProtKB">
        <authorList>
            <consortium name="RefSeq"/>
        </authorList>
    </citation>
    <scope>IDENTIFICATION</scope>
    <source>
        <strain evidence="3">Wakin</strain>
        <tissue evidence="3">Muscle</tissue>
    </source>
</reference>
<organism evidence="2 3">
    <name type="scientific">Carassius auratus</name>
    <name type="common">Goldfish</name>
    <dbReference type="NCBI Taxonomy" id="7957"/>
    <lineage>
        <taxon>Eukaryota</taxon>
        <taxon>Metazoa</taxon>
        <taxon>Chordata</taxon>
        <taxon>Craniata</taxon>
        <taxon>Vertebrata</taxon>
        <taxon>Euteleostomi</taxon>
        <taxon>Actinopterygii</taxon>
        <taxon>Neopterygii</taxon>
        <taxon>Teleostei</taxon>
        <taxon>Ostariophysi</taxon>
        <taxon>Cypriniformes</taxon>
        <taxon>Cyprinidae</taxon>
        <taxon>Cyprininae</taxon>
        <taxon>Carassius</taxon>
    </lineage>
</organism>
<keyword evidence="2" id="KW-1185">Reference proteome</keyword>